<feature type="region of interest" description="Disordered" evidence="1">
    <location>
        <begin position="255"/>
        <end position="284"/>
    </location>
</feature>
<dbReference type="AlphaFoldDB" id="A0A132AGF1"/>
<dbReference type="Proteomes" id="UP000616769">
    <property type="component" value="Unassembled WGS sequence"/>
</dbReference>
<dbReference type="EMBL" id="JXLN01014466">
    <property type="protein sequence ID" value="KPM10068.1"/>
    <property type="molecule type" value="Genomic_DNA"/>
</dbReference>
<dbReference type="VEuPathDB" id="VectorBase:SSCA000101"/>
<comment type="caution">
    <text evidence="2">The sequence shown here is derived from an EMBL/GenBank/DDBJ whole genome shotgun (WGS) entry which is preliminary data.</text>
</comment>
<evidence type="ECO:0000313" key="3">
    <source>
        <dbReference type="Proteomes" id="UP000616769"/>
    </source>
</evidence>
<protein>
    <submittedName>
        <fullName evidence="2">Uncharacterized protein</fullName>
    </submittedName>
</protein>
<proteinExistence type="predicted"/>
<accession>A0A132AGF1</accession>
<evidence type="ECO:0000256" key="1">
    <source>
        <dbReference type="SAM" id="MobiDB-lite"/>
    </source>
</evidence>
<feature type="compositionally biased region" description="Basic residues" evidence="1">
    <location>
        <begin position="267"/>
        <end position="280"/>
    </location>
</feature>
<sequence length="306" mass="35525">MIGIVQVQSISLSNSFPISPFERFANGNVFAATTSNLEQTLPLAAHPVAPKVPSKNYQYFTKTPERDHHYATILKQQKQATIRHPYQVIQVAKDQTSLRGHMLRNTLQTSDDDVYEVESAPVMKTSPPYSGYYRPQSQQYPASPMVPNYHTSMSLYESNPLGYDGGYQGHHSIVQDYSLDDHYPQYRNPQHHLHTGQGLHPYYQNQLQLMQSESPYYQSPYVSMGNVKVDRIQCTRKNRIKILIIKIIINRKSSRNSHNHNIDRNHNRNRNPNHHHHHHHQLENDLEINRKDRLDLIIIIIIIIIS</sequence>
<organism evidence="2 3">
    <name type="scientific">Sarcoptes scabiei</name>
    <name type="common">Itch mite</name>
    <name type="synonym">Acarus scabiei</name>
    <dbReference type="NCBI Taxonomy" id="52283"/>
    <lineage>
        <taxon>Eukaryota</taxon>
        <taxon>Metazoa</taxon>
        <taxon>Ecdysozoa</taxon>
        <taxon>Arthropoda</taxon>
        <taxon>Chelicerata</taxon>
        <taxon>Arachnida</taxon>
        <taxon>Acari</taxon>
        <taxon>Acariformes</taxon>
        <taxon>Sarcoptiformes</taxon>
        <taxon>Astigmata</taxon>
        <taxon>Psoroptidia</taxon>
        <taxon>Sarcoptoidea</taxon>
        <taxon>Sarcoptidae</taxon>
        <taxon>Sarcoptinae</taxon>
        <taxon>Sarcoptes</taxon>
    </lineage>
</organism>
<evidence type="ECO:0000313" key="2">
    <source>
        <dbReference type="EMBL" id="KPM10068.1"/>
    </source>
</evidence>
<name>A0A132AGF1_SARSC</name>
<gene>
    <name evidence="2" type="ORF">QR98_0086160</name>
</gene>
<dbReference type="OrthoDB" id="6515187at2759"/>
<reference evidence="2 3" key="1">
    <citation type="journal article" date="2015" name="Parasit. Vectors">
        <title>Draft genome of the scabies mite.</title>
        <authorList>
            <person name="Rider S.D.Jr."/>
            <person name="Morgan M.S."/>
            <person name="Arlian L.G."/>
        </authorList>
    </citation>
    <scope>NUCLEOTIDE SEQUENCE [LARGE SCALE GENOMIC DNA]</scope>
    <source>
        <strain evidence="2">Arlian Lab</strain>
    </source>
</reference>